<keyword evidence="4" id="KW-0520">NAD</keyword>
<dbReference type="InterPro" id="IPR058192">
    <property type="entry name" value="WHD_ROQ1-like"/>
</dbReference>
<evidence type="ECO:0000313" key="7">
    <source>
        <dbReference type="EnsemblPlants" id="AES89891"/>
    </source>
</evidence>
<dbReference type="PRINTS" id="PR00364">
    <property type="entry name" value="DISEASERSIST"/>
</dbReference>
<dbReference type="InterPro" id="IPR044974">
    <property type="entry name" value="Disease_R_plants"/>
</dbReference>
<dbReference type="EMBL" id="CM001220">
    <property type="protein sequence ID" value="AES89891.1"/>
    <property type="molecule type" value="Genomic_DNA"/>
</dbReference>
<keyword evidence="3" id="KW-0611">Plant defense</keyword>
<evidence type="ECO:0000256" key="2">
    <source>
        <dbReference type="ARBA" id="ARBA00022737"/>
    </source>
</evidence>
<sequence>MASSNNSSSSALVTVTLPRRKNYYDAFVTFRGEDTRNNFTYHLFDAFNREGILAFRDDTNLPKGESIASELLRAIEDSYIFVAVLSRNYASSIWCLQELEKILECVHVSKKHVLPVFYDVDPPVVRKQSGIYCEAFVKHEQIFQQDSQMVLRWREALTQVAGLSGCDLRDKRQSPGIKNIVQRIINILDCNSSCVSKDIVGIVSHIQALEKLLLLDSVDDVQAVGICGMGGIGKTTLGRVLYDRISHQFGACCFIDDVSKMFRLHDGPLGVQKQILYQTHGEEHNQICNLSTASNLIRRRLCRQRVLLIFDNVDKVEQLEKIGVDEHILKFFGVDEVYKVPLLDRTNSLQLLCRKAFKLDHILSSMKGWSMAYYIMLRTSLNGKVHWPRLRDSPDKDVMDVLRLSFDGLEESEKEIFLHIACFFNPSMEKYVKNVLNCCGFHADIGLRVLIDKSLISIDESFSSLKEESISMHGLLEELGRKIVQENSSKEPRKWSRLWLETQVDNVMLEKMERRVEAILLKKKTLNKDDEKKVMIVEHLSKMRHLRLLIIWSHVNTSGSLNCLSNELRYVEWSEYPFKYLPSSFQPNQLVELILKSSSIEQLWEDKKYLRNLRNLDLSHSKNLIKMPHFGEFPNLERLDLEGCIKLVQIDPSIGLLTKLVYLNLKDCKHIISLLSNIFGLSCLDDLNIYVLQSKEFECKCITFPINDILPHVALPFLISHSLRELSKLVYLNLEHCKLLESLPVLPSPTAIEHDLYKNSLPAYETRWRTRLLIFNCPKLDERECYIRMTFSWMIQFIKANPQSSSDYFHVIQSLLLEMKYQVVFSMEPRRPPTRRKSQTYMVLNFADIHGNQRTKCETYIPVNLSESLITVKSNHVWLTYFPLESSWDVLNETLFVEIACFEDYLGIEVKNCGYRWIYKQDLQELNYKMNHGNSLAGKRKFLEIEDEAQQQPKTTFLQLIK</sequence>
<dbReference type="HOGENOM" id="CLU_001561_0_2_1"/>
<evidence type="ECO:0000313" key="8">
    <source>
        <dbReference type="Proteomes" id="UP000002051"/>
    </source>
</evidence>
<dbReference type="PANTHER" id="PTHR11017:SF259">
    <property type="entry name" value="ADP-RIBOSYL CYCLASE_CYCLIC ADP-RIBOSE HYDROLASE"/>
    <property type="match status" value="1"/>
</dbReference>
<dbReference type="InterPro" id="IPR032675">
    <property type="entry name" value="LRR_dom_sf"/>
</dbReference>
<dbReference type="InterPro" id="IPR002182">
    <property type="entry name" value="NB-ARC"/>
</dbReference>
<feature type="domain" description="TIR" evidence="5">
    <location>
        <begin position="22"/>
        <end position="188"/>
    </location>
</feature>
<dbReference type="InterPro" id="IPR035897">
    <property type="entry name" value="Toll_tir_struct_dom_sf"/>
</dbReference>
<gene>
    <name evidence="6" type="ordered locus">MTR_4g081290</name>
</gene>
<organism evidence="6 8">
    <name type="scientific">Medicago truncatula</name>
    <name type="common">Barrel medic</name>
    <name type="synonym">Medicago tribuloides</name>
    <dbReference type="NCBI Taxonomy" id="3880"/>
    <lineage>
        <taxon>Eukaryota</taxon>
        <taxon>Viridiplantae</taxon>
        <taxon>Streptophyta</taxon>
        <taxon>Embryophyta</taxon>
        <taxon>Tracheophyta</taxon>
        <taxon>Spermatophyta</taxon>
        <taxon>Magnoliopsida</taxon>
        <taxon>eudicotyledons</taxon>
        <taxon>Gunneridae</taxon>
        <taxon>Pentapetalae</taxon>
        <taxon>rosids</taxon>
        <taxon>fabids</taxon>
        <taxon>Fabales</taxon>
        <taxon>Fabaceae</taxon>
        <taxon>Papilionoideae</taxon>
        <taxon>50 kb inversion clade</taxon>
        <taxon>NPAAA clade</taxon>
        <taxon>Hologalegina</taxon>
        <taxon>IRL clade</taxon>
        <taxon>Trifolieae</taxon>
        <taxon>Medicago</taxon>
    </lineage>
</organism>
<reference evidence="6 8" key="2">
    <citation type="journal article" date="2014" name="BMC Genomics">
        <title>An improved genome release (version Mt4.0) for the model legume Medicago truncatula.</title>
        <authorList>
            <person name="Tang H."/>
            <person name="Krishnakumar V."/>
            <person name="Bidwell S."/>
            <person name="Rosen B."/>
            <person name="Chan A."/>
            <person name="Zhou S."/>
            <person name="Gentzbittel L."/>
            <person name="Childs K.L."/>
            <person name="Yandell M."/>
            <person name="Gundlach H."/>
            <person name="Mayer K.F."/>
            <person name="Schwartz D.C."/>
            <person name="Town C.D."/>
        </authorList>
    </citation>
    <scope>GENOME REANNOTATION</scope>
    <source>
        <strain evidence="7 8">cv. Jemalong A17</strain>
    </source>
</reference>
<dbReference type="Gene3D" id="3.40.50.300">
    <property type="entry name" value="P-loop containing nucleotide triphosphate hydrolases"/>
    <property type="match status" value="1"/>
</dbReference>
<dbReference type="Pfam" id="PF00931">
    <property type="entry name" value="NB-ARC"/>
    <property type="match status" value="1"/>
</dbReference>
<keyword evidence="1" id="KW-0433">Leucine-rich repeat</keyword>
<dbReference type="SMART" id="SM00255">
    <property type="entry name" value="TIR"/>
    <property type="match status" value="1"/>
</dbReference>
<evidence type="ECO:0000313" key="6">
    <source>
        <dbReference type="EMBL" id="AES89891.1"/>
    </source>
</evidence>
<keyword evidence="8" id="KW-1185">Reference proteome</keyword>
<dbReference type="GO" id="GO:0043531">
    <property type="term" value="F:ADP binding"/>
    <property type="evidence" value="ECO:0007669"/>
    <property type="project" value="InterPro"/>
</dbReference>
<dbReference type="GO" id="GO:0007165">
    <property type="term" value="P:signal transduction"/>
    <property type="evidence" value="ECO:0007669"/>
    <property type="project" value="InterPro"/>
</dbReference>
<evidence type="ECO:0000259" key="5">
    <source>
        <dbReference type="PROSITE" id="PS50104"/>
    </source>
</evidence>
<dbReference type="Proteomes" id="UP000002051">
    <property type="component" value="Chromosome 4"/>
</dbReference>
<dbReference type="SUPFAM" id="SSF52540">
    <property type="entry name" value="P-loop containing nucleoside triphosphate hydrolases"/>
    <property type="match status" value="1"/>
</dbReference>
<dbReference type="PaxDb" id="3880-AES89891"/>
<dbReference type="GO" id="GO:0006952">
    <property type="term" value="P:defense response"/>
    <property type="evidence" value="ECO:0007669"/>
    <property type="project" value="UniProtKB-KW"/>
</dbReference>
<dbReference type="Gene3D" id="3.80.10.10">
    <property type="entry name" value="Ribonuclease Inhibitor"/>
    <property type="match status" value="1"/>
</dbReference>
<dbReference type="InterPro" id="IPR036390">
    <property type="entry name" value="WH_DNA-bd_sf"/>
</dbReference>
<evidence type="ECO:0000256" key="1">
    <source>
        <dbReference type="ARBA" id="ARBA00022614"/>
    </source>
</evidence>
<proteinExistence type="predicted"/>
<evidence type="ECO:0000256" key="3">
    <source>
        <dbReference type="ARBA" id="ARBA00022821"/>
    </source>
</evidence>
<dbReference type="SUPFAM" id="SSF46785">
    <property type="entry name" value="Winged helix' DNA-binding domain"/>
    <property type="match status" value="1"/>
</dbReference>
<dbReference type="Pfam" id="PF23282">
    <property type="entry name" value="WHD_ROQ1"/>
    <property type="match status" value="1"/>
</dbReference>
<dbReference type="eggNOG" id="ENOG502R41B">
    <property type="taxonomic scope" value="Eukaryota"/>
</dbReference>
<dbReference type="InterPro" id="IPR000157">
    <property type="entry name" value="TIR_dom"/>
</dbReference>
<dbReference type="SUPFAM" id="SSF52058">
    <property type="entry name" value="L domain-like"/>
    <property type="match status" value="1"/>
</dbReference>
<dbReference type="Gene3D" id="3.40.50.10140">
    <property type="entry name" value="Toll/interleukin-1 receptor homology (TIR) domain"/>
    <property type="match status" value="1"/>
</dbReference>
<dbReference type="PANTHER" id="PTHR11017">
    <property type="entry name" value="LEUCINE-RICH REPEAT-CONTAINING PROTEIN"/>
    <property type="match status" value="1"/>
</dbReference>
<dbReference type="AlphaFoldDB" id="G7JF25"/>
<dbReference type="STRING" id="3880.G7JF25"/>
<keyword evidence="2" id="KW-0677">Repeat</keyword>
<dbReference type="EnsemblPlants" id="AES89891">
    <property type="protein sequence ID" value="AES89891"/>
    <property type="gene ID" value="MTR_4g081290"/>
</dbReference>
<dbReference type="InterPro" id="IPR027417">
    <property type="entry name" value="P-loop_NTPase"/>
</dbReference>
<accession>G7JF25</accession>
<dbReference type="FunFam" id="3.40.50.10140:FF:000007">
    <property type="entry name" value="Disease resistance protein (TIR-NBS-LRR class)"/>
    <property type="match status" value="1"/>
</dbReference>
<reference evidence="7" key="3">
    <citation type="submission" date="2015-04" db="UniProtKB">
        <authorList>
            <consortium name="EnsemblPlants"/>
        </authorList>
    </citation>
    <scope>IDENTIFICATION</scope>
    <source>
        <strain evidence="7">cv. Jemalong A17</strain>
    </source>
</reference>
<dbReference type="Pfam" id="PF01582">
    <property type="entry name" value="TIR"/>
    <property type="match status" value="1"/>
</dbReference>
<evidence type="ECO:0000256" key="4">
    <source>
        <dbReference type="ARBA" id="ARBA00023027"/>
    </source>
</evidence>
<name>G7JF25_MEDTR</name>
<protein>
    <submittedName>
        <fullName evidence="6">Disease resistance protein (TIR-NBS-LRR class)</fullName>
    </submittedName>
</protein>
<reference evidence="6 8" key="1">
    <citation type="journal article" date="2011" name="Nature">
        <title>The Medicago genome provides insight into the evolution of rhizobial symbioses.</title>
        <authorList>
            <person name="Young N.D."/>
            <person name="Debelle F."/>
            <person name="Oldroyd G.E."/>
            <person name="Geurts R."/>
            <person name="Cannon S.B."/>
            <person name="Udvardi M.K."/>
            <person name="Benedito V.A."/>
            <person name="Mayer K.F."/>
            <person name="Gouzy J."/>
            <person name="Schoof H."/>
            <person name="Van de Peer Y."/>
            <person name="Proost S."/>
            <person name="Cook D.R."/>
            <person name="Meyers B.C."/>
            <person name="Spannagl M."/>
            <person name="Cheung F."/>
            <person name="De Mita S."/>
            <person name="Krishnakumar V."/>
            <person name="Gundlach H."/>
            <person name="Zhou S."/>
            <person name="Mudge J."/>
            <person name="Bharti A.K."/>
            <person name="Murray J.D."/>
            <person name="Naoumkina M.A."/>
            <person name="Rosen B."/>
            <person name="Silverstein K.A."/>
            <person name="Tang H."/>
            <person name="Rombauts S."/>
            <person name="Zhao P.X."/>
            <person name="Zhou P."/>
            <person name="Barbe V."/>
            <person name="Bardou P."/>
            <person name="Bechner M."/>
            <person name="Bellec A."/>
            <person name="Berger A."/>
            <person name="Berges H."/>
            <person name="Bidwell S."/>
            <person name="Bisseling T."/>
            <person name="Choisne N."/>
            <person name="Couloux A."/>
            <person name="Denny R."/>
            <person name="Deshpande S."/>
            <person name="Dai X."/>
            <person name="Doyle J.J."/>
            <person name="Dudez A.M."/>
            <person name="Farmer A.D."/>
            <person name="Fouteau S."/>
            <person name="Franken C."/>
            <person name="Gibelin C."/>
            <person name="Gish J."/>
            <person name="Goldstein S."/>
            <person name="Gonzalez A.J."/>
            <person name="Green P.J."/>
            <person name="Hallab A."/>
            <person name="Hartog M."/>
            <person name="Hua A."/>
            <person name="Humphray S.J."/>
            <person name="Jeong D.H."/>
            <person name="Jing Y."/>
            <person name="Jocker A."/>
            <person name="Kenton S.M."/>
            <person name="Kim D.J."/>
            <person name="Klee K."/>
            <person name="Lai H."/>
            <person name="Lang C."/>
            <person name="Lin S."/>
            <person name="Macmil S.L."/>
            <person name="Magdelenat G."/>
            <person name="Matthews L."/>
            <person name="McCorrison J."/>
            <person name="Monaghan E.L."/>
            <person name="Mun J.H."/>
            <person name="Najar F.Z."/>
            <person name="Nicholson C."/>
            <person name="Noirot C."/>
            <person name="O'Bleness M."/>
            <person name="Paule C.R."/>
            <person name="Poulain J."/>
            <person name="Prion F."/>
            <person name="Qin B."/>
            <person name="Qu C."/>
            <person name="Retzel E.F."/>
            <person name="Riddle C."/>
            <person name="Sallet E."/>
            <person name="Samain S."/>
            <person name="Samson N."/>
            <person name="Sanders I."/>
            <person name="Saurat O."/>
            <person name="Scarpelli C."/>
            <person name="Schiex T."/>
            <person name="Segurens B."/>
            <person name="Severin A.J."/>
            <person name="Sherrier D.J."/>
            <person name="Shi R."/>
            <person name="Sims S."/>
            <person name="Singer S.R."/>
            <person name="Sinharoy S."/>
            <person name="Sterck L."/>
            <person name="Viollet A."/>
            <person name="Wang B.B."/>
            <person name="Wang K."/>
            <person name="Wang M."/>
            <person name="Wang X."/>
            <person name="Warfsmann J."/>
            <person name="Weissenbach J."/>
            <person name="White D.D."/>
            <person name="White J.D."/>
            <person name="Wiley G.B."/>
            <person name="Wincker P."/>
            <person name="Xing Y."/>
            <person name="Yang L."/>
            <person name="Yao Z."/>
            <person name="Ying F."/>
            <person name="Zhai J."/>
            <person name="Zhou L."/>
            <person name="Zuber A."/>
            <person name="Denarie J."/>
            <person name="Dixon R.A."/>
            <person name="May G.D."/>
            <person name="Schwartz D.C."/>
            <person name="Rogers J."/>
            <person name="Quetier F."/>
            <person name="Town C.D."/>
            <person name="Roe B.A."/>
        </authorList>
    </citation>
    <scope>NUCLEOTIDE SEQUENCE [LARGE SCALE GENOMIC DNA]</scope>
    <source>
        <strain evidence="6">A17</strain>
        <strain evidence="7 8">cv. Jemalong A17</strain>
    </source>
</reference>
<dbReference type="SUPFAM" id="SSF52200">
    <property type="entry name" value="Toll/Interleukin receptor TIR domain"/>
    <property type="match status" value="1"/>
</dbReference>
<dbReference type="PROSITE" id="PS50104">
    <property type="entry name" value="TIR"/>
    <property type="match status" value="1"/>
</dbReference>